<dbReference type="InterPro" id="IPR051402">
    <property type="entry name" value="KPR-Related"/>
</dbReference>
<keyword evidence="8" id="KW-1185">Reference proteome</keyword>
<feature type="domain" description="Ketopantoate reductase N-terminal" evidence="5">
    <location>
        <begin position="9"/>
        <end position="169"/>
    </location>
</feature>
<dbReference type="PANTHER" id="PTHR21708">
    <property type="entry name" value="PROBABLE 2-DEHYDROPANTOATE 2-REDUCTASE"/>
    <property type="match status" value="1"/>
</dbReference>
<dbReference type="InterPro" id="IPR008927">
    <property type="entry name" value="6-PGluconate_DH-like_C_sf"/>
</dbReference>
<dbReference type="SUPFAM" id="SSF48179">
    <property type="entry name" value="6-phosphogluconate dehydrogenase C-terminal domain-like"/>
    <property type="match status" value="1"/>
</dbReference>
<comment type="function">
    <text evidence="4">Catalyzes the NADPH-dependent reduction of ketopantoate into pantoic acid.</text>
</comment>
<dbReference type="SUPFAM" id="SSF51735">
    <property type="entry name" value="NAD(P)-binding Rossmann-fold domains"/>
    <property type="match status" value="1"/>
</dbReference>
<protein>
    <recommendedName>
        <fullName evidence="4">2-dehydropantoate 2-reductase</fullName>
        <ecNumber evidence="4">1.1.1.169</ecNumber>
    </recommendedName>
    <alternativeName>
        <fullName evidence="4">Ketopantoate reductase</fullName>
    </alternativeName>
</protein>
<gene>
    <name evidence="7" type="ORF">BU23DRAFT_446090</name>
</gene>
<evidence type="ECO:0000256" key="2">
    <source>
        <dbReference type="ARBA" id="ARBA00022857"/>
    </source>
</evidence>
<dbReference type="Pfam" id="PF08546">
    <property type="entry name" value="ApbA_C"/>
    <property type="match status" value="1"/>
</dbReference>
<evidence type="ECO:0000313" key="8">
    <source>
        <dbReference type="Proteomes" id="UP000800036"/>
    </source>
</evidence>
<evidence type="ECO:0000256" key="4">
    <source>
        <dbReference type="RuleBase" id="RU362068"/>
    </source>
</evidence>
<dbReference type="Gene3D" id="1.10.1040.10">
    <property type="entry name" value="N-(1-d-carboxylethyl)-l-norvaline Dehydrogenase, domain 2"/>
    <property type="match status" value="1"/>
</dbReference>
<dbReference type="AlphaFoldDB" id="A0A6A5VSH3"/>
<evidence type="ECO:0000259" key="5">
    <source>
        <dbReference type="Pfam" id="PF02558"/>
    </source>
</evidence>
<dbReference type="InterPro" id="IPR003710">
    <property type="entry name" value="ApbA"/>
</dbReference>
<dbReference type="Gene3D" id="3.40.50.720">
    <property type="entry name" value="NAD(P)-binding Rossmann-like Domain"/>
    <property type="match status" value="1"/>
</dbReference>
<dbReference type="Proteomes" id="UP000800036">
    <property type="component" value="Unassembled WGS sequence"/>
</dbReference>
<reference evidence="7" key="1">
    <citation type="journal article" date="2020" name="Stud. Mycol.">
        <title>101 Dothideomycetes genomes: a test case for predicting lifestyles and emergence of pathogens.</title>
        <authorList>
            <person name="Haridas S."/>
            <person name="Albert R."/>
            <person name="Binder M."/>
            <person name="Bloem J."/>
            <person name="Labutti K."/>
            <person name="Salamov A."/>
            <person name="Andreopoulos B."/>
            <person name="Baker S."/>
            <person name="Barry K."/>
            <person name="Bills G."/>
            <person name="Bluhm B."/>
            <person name="Cannon C."/>
            <person name="Castanera R."/>
            <person name="Culley D."/>
            <person name="Daum C."/>
            <person name="Ezra D."/>
            <person name="Gonzalez J."/>
            <person name="Henrissat B."/>
            <person name="Kuo A."/>
            <person name="Liang C."/>
            <person name="Lipzen A."/>
            <person name="Lutzoni F."/>
            <person name="Magnuson J."/>
            <person name="Mondo S."/>
            <person name="Nolan M."/>
            <person name="Ohm R."/>
            <person name="Pangilinan J."/>
            <person name="Park H.-J."/>
            <person name="Ramirez L."/>
            <person name="Alfaro M."/>
            <person name="Sun H."/>
            <person name="Tritt A."/>
            <person name="Yoshinaga Y."/>
            <person name="Zwiers L.-H."/>
            <person name="Turgeon B."/>
            <person name="Goodwin S."/>
            <person name="Spatafora J."/>
            <person name="Crous P."/>
            <person name="Grigoriev I."/>
        </authorList>
    </citation>
    <scope>NUCLEOTIDE SEQUENCE</scope>
    <source>
        <strain evidence="7">CBS 107.79</strain>
    </source>
</reference>
<dbReference type="GO" id="GO:0005737">
    <property type="term" value="C:cytoplasm"/>
    <property type="evidence" value="ECO:0007669"/>
    <property type="project" value="TreeGrafter"/>
</dbReference>
<keyword evidence="3 4" id="KW-0560">Oxidoreductase</keyword>
<proteinExistence type="inferred from homology"/>
<dbReference type="InterPro" id="IPR013328">
    <property type="entry name" value="6PGD_dom2"/>
</dbReference>
<feature type="domain" description="Ketopantoate reductase C-terminal" evidence="6">
    <location>
        <begin position="202"/>
        <end position="328"/>
    </location>
</feature>
<evidence type="ECO:0000256" key="1">
    <source>
        <dbReference type="ARBA" id="ARBA00007870"/>
    </source>
</evidence>
<dbReference type="GO" id="GO:0008677">
    <property type="term" value="F:2-dehydropantoate 2-reductase activity"/>
    <property type="evidence" value="ECO:0007669"/>
    <property type="project" value="UniProtKB-EC"/>
</dbReference>
<sequence>MIEAQKKTVLIIGGGAVGAIAALNLEVGGLAEVTLVLRSNYDAVNTHGFDIKSCDHGQVQGWKASRVRNTIPNLTTESLPPYGYILLCTKNIPDIPPTPASLVAPALPPSNTHTVLILLQNGLHIHKPFLASHPTTPVLSGISMIGSEETAPGKIIQDDPDRLLIGAFPNPNLGEDAGSAAAQDFARRYSAGGKTSCRVSGDVLHDRWRKLVYNAVLNPVCAILGLDTGRLRLAGGGEVVEGVVRPAMREVVRAAGACGVQLEEGVVEEMVEAEPVESYLSPSMLADVRKGNFIEYENLLGEPLREGKEKGVEMPTIEMLYYMAKAVQWRTAERKGLVEIPAKKV</sequence>
<evidence type="ECO:0000259" key="6">
    <source>
        <dbReference type="Pfam" id="PF08546"/>
    </source>
</evidence>
<dbReference type="OrthoDB" id="3609at2759"/>
<dbReference type="EC" id="1.1.1.169" evidence="4"/>
<dbReference type="Pfam" id="PF02558">
    <property type="entry name" value="ApbA"/>
    <property type="match status" value="1"/>
</dbReference>
<dbReference type="EMBL" id="ML976657">
    <property type="protein sequence ID" value="KAF1979539.1"/>
    <property type="molecule type" value="Genomic_DNA"/>
</dbReference>
<name>A0A6A5VSH3_9PLEO</name>
<dbReference type="GO" id="GO:0015940">
    <property type="term" value="P:pantothenate biosynthetic process"/>
    <property type="evidence" value="ECO:0007669"/>
    <property type="project" value="InterPro"/>
</dbReference>
<evidence type="ECO:0000313" key="7">
    <source>
        <dbReference type="EMBL" id="KAF1979539.1"/>
    </source>
</evidence>
<dbReference type="InterPro" id="IPR036291">
    <property type="entry name" value="NAD(P)-bd_dom_sf"/>
</dbReference>
<dbReference type="FunFam" id="1.10.1040.10:FF:000017">
    <property type="entry name" value="2-dehydropantoate 2-reductase"/>
    <property type="match status" value="1"/>
</dbReference>
<dbReference type="InterPro" id="IPR013332">
    <property type="entry name" value="KPR_N"/>
</dbReference>
<organism evidence="7 8">
    <name type="scientific">Bimuria novae-zelandiae CBS 107.79</name>
    <dbReference type="NCBI Taxonomy" id="1447943"/>
    <lineage>
        <taxon>Eukaryota</taxon>
        <taxon>Fungi</taxon>
        <taxon>Dikarya</taxon>
        <taxon>Ascomycota</taxon>
        <taxon>Pezizomycotina</taxon>
        <taxon>Dothideomycetes</taxon>
        <taxon>Pleosporomycetidae</taxon>
        <taxon>Pleosporales</taxon>
        <taxon>Massarineae</taxon>
        <taxon>Didymosphaeriaceae</taxon>
        <taxon>Bimuria</taxon>
    </lineage>
</organism>
<evidence type="ECO:0000256" key="3">
    <source>
        <dbReference type="ARBA" id="ARBA00023002"/>
    </source>
</evidence>
<comment type="catalytic activity">
    <reaction evidence="4">
        <text>(R)-pantoate + NADP(+) = 2-dehydropantoate + NADPH + H(+)</text>
        <dbReference type="Rhea" id="RHEA:16233"/>
        <dbReference type="ChEBI" id="CHEBI:11561"/>
        <dbReference type="ChEBI" id="CHEBI:15378"/>
        <dbReference type="ChEBI" id="CHEBI:15980"/>
        <dbReference type="ChEBI" id="CHEBI:57783"/>
        <dbReference type="ChEBI" id="CHEBI:58349"/>
        <dbReference type="EC" id="1.1.1.169"/>
    </reaction>
</comment>
<accession>A0A6A5VSH3</accession>
<comment type="similarity">
    <text evidence="1 4">Belongs to the ketopantoate reductase family.</text>
</comment>
<dbReference type="InterPro" id="IPR013752">
    <property type="entry name" value="KPA_reductase"/>
</dbReference>
<keyword evidence="2 4" id="KW-0521">NADP</keyword>
<dbReference type="NCBIfam" id="TIGR00745">
    <property type="entry name" value="apbA_panE"/>
    <property type="match status" value="1"/>
</dbReference>
<dbReference type="PANTHER" id="PTHR21708:SF30">
    <property type="entry name" value="2-DEHYDROPANTOATE 2-REDUCTASE-RELATED"/>
    <property type="match status" value="1"/>
</dbReference>